<dbReference type="InterPro" id="IPR021410">
    <property type="entry name" value="FAF"/>
</dbReference>
<dbReference type="AlphaFoldDB" id="A0A4S4D305"/>
<feature type="region of interest" description="Disordered" evidence="2">
    <location>
        <begin position="186"/>
        <end position="217"/>
    </location>
</feature>
<dbReference type="EMBL" id="SDRB02012840">
    <property type="protein sequence ID" value="THF96558.1"/>
    <property type="molecule type" value="Genomic_DNA"/>
</dbReference>
<protein>
    <recommendedName>
        <fullName evidence="3">FAF domain-containing protein</fullName>
    </recommendedName>
</protein>
<dbReference type="PANTHER" id="PTHR33155:SF4">
    <property type="entry name" value="PROTEIN FANTASTIC FOUR 3"/>
    <property type="match status" value="1"/>
</dbReference>
<dbReference type="Pfam" id="PF11250">
    <property type="entry name" value="FAF"/>
    <property type="match status" value="1"/>
</dbReference>
<organism evidence="4 5">
    <name type="scientific">Camellia sinensis var. sinensis</name>
    <name type="common">China tea</name>
    <dbReference type="NCBI Taxonomy" id="542762"/>
    <lineage>
        <taxon>Eukaryota</taxon>
        <taxon>Viridiplantae</taxon>
        <taxon>Streptophyta</taxon>
        <taxon>Embryophyta</taxon>
        <taxon>Tracheophyta</taxon>
        <taxon>Spermatophyta</taxon>
        <taxon>Magnoliopsida</taxon>
        <taxon>eudicotyledons</taxon>
        <taxon>Gunneridae</taxon>
        <taxon>Pentapetalae</taxon>
        <taxon>asterids</taxon>
        <taxon>Ericales</taxon>
        <taxon>Theaceae</taxon>
        <taxon>Camellia</taxon>
    </lineage>
</organism>
<evidence type="ECO:0000313" key="5">
    <source>
        <dbReference type="Proteomes" id="UP000306102"/>
    </source>
</evidence>
<reference evidence="4 5" key="1">
    <citation type="journal article" date="2018" name="Proc. Natl. Acad. Sci. U.S.A.">
        <title>Draft genome sequence of Camellia sinensis var. sinensis provides insights into the evolution of the tea genome and tea quality.</title>
        <authorList>
            <person name="Wei C."/>
            <person name="Yang H."/>
            <person name="Wang S."/>
            <person name="Zhao J."/>
            <person name="Liu C."/>
            <person name="Gao L."/>
            <person name="Xia E."/>
            <person name="Lu Y."/>
            <person name="Tai Y."/>
            <person name="She G."/>
            <person name="Sun J."/>
            <person name="Cao H."/>
            <person name="Tong W."/>
            <person name="Gao Q."/>
            <person name="Li Y."/>
            <person name="Deng W."/>
            <person name="Jiang X."/>
            <person name="Wang W."/>
            <person name="Chen Q."/>
            <person name="Zhang S."/>
            <person name="Li H."/>
            <person name="Wu J."/>
            <person name="Wang P."/>
            <person name="Li P."/>
            <person name="Shi C."/>
            <person name="Zheng F."/>
            <person name="Jian J."/>
            <person name="Huang B."/>
            <person name="Shan D."/>
            <person name="Shi M."/>
            <person name="Fang C."/>
            <person name="Yue Y."/>
            <person name="Li F."/>
            <person name="Li D."/>
            <person name="Wei S."/>
            <person name="Han B."/>
            <person name="Jiang C."/>
            <person name="Yin Y."/>
            <person name="Xia T."/>
            <person name="Zhang Z."/>
            <person name="Bennetzen J.L."/>
            <person name="Zhao S."/>
            <person name="Wan X."/>
        </authorList>
    </citation>
    <scope>NUCLEOTIDE SEQUENCE [LARGE SCALE GENOMIC DNA]</scope>
    <source>
        <strain evidence="5">cv. Shuchazao</strain>
        <tissue evidence="4">Leaf</tissue>
    </source>
</reference>
<accession>A0A4S4D305</accession>
<comment type="similarity">
    <text evidence="1">Belongs to the fantastic four family.</text>
</comment>
<dbReference type="Proteomes" id="UP000306102">
    <property type="component" value="Unassembled WGS sequence"/>
</dbReference>
<evidence type="ECO:0000313" key="4">
    <source>
        <dbReference type="EMBL" id="THF96558.1"/>
    </source>
</evidence>
<dbReference type="PANTHER" id="PTHR33155">
    <property type="entry name" value="FANTASTIC FOUR-LIKE PROTEIN (DUF3049)"/>
    <property type="match status" value="1"/>
</dbReference>
<dbReference type="InterPro" id="IPR046431">
    <property type="entry name" value="FAF_dom"/>
</dbReference>
<feature type="compositionally biased region" description="Acidic residues" evidence="2">
    <location>
        <begin position="186"/>
        <end position="214"/>
    </location>
</feature>
<feature type="region of interest" description="Disordered" evidence="2">
    <location>
        <begin position="119"/>
        <end position="140"/>
    </location>
</feature>
<name>A0A4S4D305_CAMSN</name>
<proteinExistence type="inferred from homology"/>
<keyword evidence="5" id="KW-1185">Reference proteome</keyword>
<evidence type="ECO:0000259" key="3">
    <source>
        <dbReference type="Pfam" id="PF11250"/>
    </source>
</evidence>
<gene>
    <name evidence="4" type="ORF">TEA_023213</name>
</gene>
<sequence>MSTIVCQGLQSCLESQLTETRTLRLKLALPKPSFFETIEPPITQSSYLHQPMLNPSSSSSILSTKSLDLCTENLGSETGTDTIEISKFCLYYPASNDKQEAKTGVESKSSKNMKFKKVGNLNSRDFPPPLTTMNGVNSLHVRPHREGGRLVIAAMEDPKQQRFFQAERSHGRLRLSFWKDSEMVVEESEEESDMEEVEIEEDGEEEEVGEEESDGYVKEDMDANILDVGGEMGIEKFQWSSRCNEGVCGNESISNWEGVWVSSS</sequence>
<feature type="domain" description="FAF" evidence="3">
    <location>
        <begin position="125"/>
        <end position="177"/>
    </location>
</feature>
<evidence type="ECO:0000256" key="2">
    <source>
        <dbReference type="SAM" id="MobiDB-lite"/>
    </source>
</evidence>
<evidence type="ECO:0000256" key="1">
    <source>
        <dbReference type="ARBA" id="ARBA00008690"/>
    </source>
</evidence>
<comment type="caution">
    <text evidence="4">The sequence shown here is derived from an EMBL/GenBank/DDBJ whole genome shotgun (WGS) entry which is preliminary data.</text>
</comment>